<dbReference type="PROSITE" id="PS51184">
    <property type="entry name" value="JMJC"/>
    <property type="match status" value="1"/>
</dbReference>
<dbReference type="Gene3D" id="2.60.120.10">
    <property type="entry name" value="Jelly Rolls"/>
    <property type="match status" value="1"/>
</dbReference>
<gene>
    <name evidence="2" type="ORF">IMCC14465_18460</name>
</gene>
<sequence length="332" mass="38000">MSLQAISEISSHDPEALKEGFAAGRPFIVRQLHKDWPLVRKGCESASALKQYLLEHSLKREFVFAIGEPEQNGRIFYNQDMGVNFVERKAPFDTVLGYFDEIRDAGEDVALYLSSLEIHKYFVNLLSETPRYLEHDNYRAGLWIGNKIQVPLHNDFPSNVACVIGGRRKFTLIPPAQFENLYLGPIDFTPAGRAVSMVDLENPDLKKYPKFARALDYALTGELEPGDVIHIPSMWWHAVEGLDDFNVMLNFWWRENQTFLGGPDAAMKLAIATIRDLPHQEKQHWQQLFDYYIFRNSEDNIAHIPENSRGILSGISSDLARKIKSYLLEVLS</sequence>
<dbReference type="Pfam" id="PF13621">
    <property type="entry name" value="Cupin_8"/>
    <property type="match status" value="1"/>
</dbReference>
<dbReference type="Proteomes" id="UP000004836">
    <property type="component" value="Unassembled WGS sequence"/>
</dbReference>
<dbReference type="SUPFAM" id="SSF51197">
    <property type="entry name" value="Clavaminate synthase-like"/>
    <property type="match status" value="1"/>
</dbReference>
<dbReference type="AlphaFoldDB" id="J9DEV6"/>
<reference evidence="2 3" key="1">
    <citation type="journal article" date="2012" name="J. Bacteriol.">
        <title>Genome Sequence of Strain IMCC14465, Isolated from the East Sea, Belonging to the PS1 Clade of Alphaproteobacteria.</title>
        <authorList>
            <person name="Yang S.J."/>
            <person name="Kang I."/>
            <person name="Cho J.C."/>
        </authorList>
    </citation>
    <scope>NUCLEOTIDE SEQUENCE [LARGE SCALE GENOMIC DNA]</scope>
    <source>
        <strain evidence="2 3">IMCC14465</strain>
    </source>
</reference>
<feature type="domain" description="JmjC" evidence="1">
    <location>
        <begin position="111"/>
        <end position="268"/>
    </location>
</feature>
<dbReference type="InterPro" id="IPR014710">
    <property type="entry name" value="RmlC-like_jellyroll"/>
</dbReference>
<evidence type="ECO:0000259" key="1">
    <source>
        <dbReference type="PROSITE" id="PS51184"/>
    </source>
</evidence>
<keyword evidence="3" id="KW-1185">Reference proteome</keyword>
<accession>J9DEV6</accession>
<proteinExistence type="predicted"/>
<dbReference type="EMBL" id="ALYF01000012">
    <property type="protein sequence ID" value="EJW20421.1"/>
    <property type="molecule type" value="Genomic_DNA"/>
</dbReference>
<organism evidence="2 3">
    <name type="scientific">alpha proteobacterium IMCC14465</name>
    <dbReference type="NCBI Taxonomy" id="1220535"/>
    <lineage>
        <taxon>Bacteria</taxon>
        <taxon>Pseudomonadati</taxon>
        <taxon>Pseudomonadota</taxon>
        <taxon>Alphaproteobacteria</taxon>
        <taxon>PS1 clade</taxon>
    </lineage>
</organism>
<dbReference type="InterPro" id="IPR003347">
    <property type="entry name" value="JmjC_dom"/>
</dbReference>
<dbReference type="InterPro" id="IPR041667">
    <property type="entry name" value="Cupin_8"/>
</dbReference>
<evidence type="ECO:0000313" key="3">
    <source>
        <dbReference type="Proteomes" id="UP000004836"/>
    </source>
</evidence>
<dbReference type="eggNOG" id="COG2140">
    <property type="taxonomic scope" value="Bacteria"/>
</dbReference>
<dbReference type="SMART" id="SM00558">
    <property type="entry name" value="JmjC"/>
    <property type="match status" value="1"/>
</dbReference>
<dbReference type="PANTHER" id="PTHR12461:SF105">
    <property type="entry name" value="HYPOXIA-INDUCIBLE FACTOR 1-ALPHA INHIBITOR"/>
    <property type="match status" value="1"/>
</dbReference>
<protein>
    <recommendedName>
        <fullName evidence="1">JmjC domain-containing protein</fullName>
    </recommendedName>
</protein>
<comment type="caution">
    <text evidence="2">The sequence shown here is derived from an EMBL/GenBank/DDBJ whole genome shotgun (WGS) entry which is preliminary data.</text>
</comment>
<evidence type="ECO:0000313" key="2">
    <source>
        <dbReference type="EMBL" id="EJW20421.1"/>
    </source>
</evidence>
<dbReference type="STRING" id="1220535.IMCC14465_18460"/>
<dbReference type="PANTHER" id="PTHR12461">
    <property type="entry name" value="HYPOXIA-INDUCIBLE FACTOR 1 ALPHA INHIBITOR-RELATED"/>
    <property type="match status" value="1"/>
</dbReference>
<name>J9DEV6_9PROT</name>